<dbReference type="InterPro" id="IPR027450">
    <property type="entry name" value="AlkB-like"/>
</dbReference>
<dbReference type="GO" id="GO:0140097">
    <property type="term" value="F:catalytic activity, acting on DNA"/>
    <property type="evidence" value="ECO:0007669"/>
    <property type="project" value="UniProtKB-ARBA"/>
</dbReference>
<evidence type="ECO:0000259" key="9">
    <source>
        <dbReference type="PROSITE" id="PS51471"/>
    </source>
</evidence>
<evidence type="ECO:0000256" key="5">
    <source>
        <dbReference type="ARBA" id="ARBA00022964"/>
    </source>
</evidence>
<keyword evidence="7" id="KW-0408">Iron</keyword>
<dbReference type="GO" id="GO:0016787">
    <property type="term" value="F:hydrolase activity"/>
    <property type="evidence" value="ECO:0007669"/>
    <property type="project" value="UniProtKB-ARBA"/>
</dbReference>
<dbReference type="Gene3D" id="2.60.120.590">
    <property type="entry name" value="Alpha-ketoglutarate-dependent dioxygenase AlkB-like"/>
    <property type="match status" value="1"/>
</dbReference>
<keyword evidence="5" id="KW-0223">Dioxygenase</keyword>
<dbReference type="SUPFAM" id="SSF51197">
    <property type="entry name" value="Clavaminate synthase-like"/>
    <property type="match status" value="1"/>
</dbReference>
<protein>
    <submittedName>
        <fullName evidence="10">DNA methylase</fullName>
    </submittedName>
</protein>
<comment type="cofactor">
    <cofactor evidence="1">
        <name>Fe(2+)</name>
        <dbReference type="ChEBI" id="CHEBI:29033"/>
    </cofactor>
</comment>
<dbReference type="GO" id="GO:0032259">
    <property type="term" value="P:methylation"/>
    <property type="evidence" value="ECO:0007669"/>
    <property type="project" value="UniProtKB-KW"/>
</dbReference>
<comment type="caution">
    <text evidence="10">The sequence shown here is derived from an EMBL/GenBank/DDBJ whole genome shotgun (WGS) entry which is preliminary data.</text>
</comment>
<evidence type="ECO:0000256" key="6">
    <source>
        <dbReference type="ARBA" id="ARBA00023002"/>
    </source>
</evidence>
<dbReference type="GO" id="GO:0006307">
    <property type="term" value="P:DNA alkylation repair"/>
    <property type="evidence" value="ECO:0007669"/>
    <property type="project" value="InterPro"/>
</dbReference>
<keyword evidence="8" id="KW-0234">DNA repair</keyword>
<dbReference type="InterPro" id="IPR005123">
    <property type="entry name" value="Oxoglu/Fe-dep_dioxygenase_dom"/>
</dbReference>
<dbReference type="Proteomes" id="UP001310022">
    <property type="component" value="Unassembled WGS sequence"/>
</dbReference>
<dbReference type="PANTHER" id="PTHR31212:SF4">
    <property type="entry name" value="ALPHA-KETOGLUTARATE-DEPENDENT DIOXYGENASE ALKB HOMOLOG 3"/>
    <property type="match status" value="1"/>
</dbReference>
<dbReference type="EMBL" id="BQKE01000001">
    <property type="protein sequence ID" value="GJM61288.1"/>
    <property type="molecule type" value="Genomic_DNA"/>
</dbReference>
<evidence type="ECO:0000256" key="2">
    <source>
        <dbReference type="ARBA" id="ARBA00022723"/>
    </source>
</evidence>
<reference evidence="10 11" key="1">
    <citation type="submission" date="2021-12" db="EMBL/GenBank/DDBJ databases">
        <title>Genome sequencing of bacteria with rrn-lacking chromosome and rrn-plasmid.</title>
        <authorList>
            <person name="Anda M."/>
            <person name="Iwasaki W."/>
        </authorList>
    </citation>
    <scope>NUCLEOTIDE SEQUENCE [LARGE SCALE GENOMIC DNA]</scope>
    <source>
        <strain evidence="10 11">NBRC 15940</strain>
    </source>
</reference>
<dbReference type="GO" id="GO:0032451">
    <property type="term" value="F:demethylase activity"/>
    <property type="evidence" value="ECO:0007669"/>
    <property type="project" value="UniProtKB-ARBA"/>
</dbReference>
<organism evidence="10 11">
    <name type="scientific">Persicobacter diffluens</name>
    <dbReference type="NCBI Taxonomy" id="981"/>
    <lineage>
        <taxon>Bacteria</taxon>
        <taxon>Pseudomonadati</taxon>
        <taxon>Bacteroidota</taxon>
        <taxon>Cytophagia</taxon>
        <taxon>Cytophagales</taxon>
        <taxon>Persicobacteraceae</taxon>
        <taxon>Persicobacter</taxon>
    </lineage>
</organism>
<evidence type="ECO:0000313" key="11">
    <source>
        <dbReference type="Proteomes" id="UP001310022"/>
    </source>
</evidence>
<dbReference type="PROSITE" id="PS51471">
    <property type="entry name" value="FE2OG_OXY"/>
    <property type="match status" value="1"/>
</dbReference>
<dbReference type="Pfam" id="PF13532">
    <property type="entry name" value="2OG-FeII_Oxy_2"/>
    <property type="match status" value="1"/>
</dbReference>
<evidence type="ECO:0000256" key="3">
    <source>
        <dbReference type="ARBA" id="ARBA00022763"/>
    </source>
</evidence>
<dbReference type="PANTHER" id="PTHR31212">
    <property type="entry name" value="ALPHA-KETOGLUTARATE-DEPENDENT DIOXYGENASE ALKB HOMOLOG 3"/>
    <property type="match status" value="1"/>
</dbReference>
<dbReference type="InterPro" id="IPR032854">
    <property type="entry name" value="ALKBH3"/>
</dbReference>
<keyword evidence="11" id="KW-1185">Reference proteome</keyword>
<evidence type="ECO:0000256" key="7">
    <source>
        <dbReference type="ARBA" id="ARBA00023004"/>
    </source>
</evidence>
<evidence type="ECO:0000256" key="8">
    <source>
        <dbReference type="ARBA" id="ARBA00023204"/>
    </source>
</evidence>
<keyword evidence="6" id="KW-0560">Oxidoreductase</keyword>
<keyword evidence="10" id="KW-0808">Transferase</keyword>
<evidence type="ECO:0000256" key="1">
    <source>
        <dbReference type="ARBA" id="ARBA00001954"/>
    </source>
</evidence>
<keyword evidence="4" id="KW-0460">Magnesium</keyword>
<dbReference type="InterPro" id="IPR037151">
    <property type="entry name" value="AlkB-like_sf"/>
</dbReference>
<name>A0AAN5ALW0_9BACT</name>
<sequence length="198" mass="22737">MINKLEYLNPLTGLNLTLFPNFLNRRQSSLLFDILENEIAWEKTQVKVFGKIYPVPRLTAFLGDEGIHYKYSGQIHAAAPWLPSLLDIKAQIESKAGQPFNSVLLNRYNNGLDKMGWHADNEKELGPEPVIASLNLGASRRMDFKSKKNPKEKYAIQLEDGMLLIMGKGCQEHFYHQIPVQKKITEIRINLTFRQILQ</sequence>
<gene>
    <name evidence="10" type="primary">alkB</name>
    <name evidence="10" type="ORF">PEDI_18400</name>
</gene>
<evidence type="ECO:0000256" key="4">
    <source>
        <dbReference type="ARBA" id="ARBA00022842"/>
    </source>
</evidence>
<dbReference type="FunFam" id="2.60.120.590:FF:000004">
    <property type="entry name" value="DNA oxidative demethylase ALKBH2"/>
    <property type="match status" value="1"/>
</dbReference>
<dbReference type="GO" id="GO:0051213">
    <property type="term" value="F:dioxygenase activity"/>
    <property type="evidence" value="ECO:0007669"/>
    <property type="project" value="UniProtKB-KW"/>
</dbReference>
<keyword evidence="2" id="KW-0479">Metal-binding</keyword>
<dbReference type="AlphaFoldDB" id="A0AAN5ALW0"/>
<evidence type="ECO:0000313" key="10">
    <source>
        <dbReference type="EMBL" id="GJM61288.1"/>
    </source>
</evidence>
<dbReference type="GO" id="GO:0046872">
    <property type="term" value="F:metal ion binding"/>
    <property type="evidence" value="ECO:0007669"/>
    <property type="project" value="UniProtKB-KW"/>
</dbReference>
<dbReference type="GO" id="GO:0008168">
    <property type="term" value="F:methyltransferase activity"/>
    <property type="evidence" value="ECO:0007669"/>
    <property type="project" value="UniProtKB-KW"/>
</dbReference>
<keyword evidence="3" id="KW-0227">DNA damage</keyword>
<feature type="domain" description="Fe2OG dioxygenase" evidence="9">
    <location>
        <begin position="99"/>
        <end position="197"/>
    </location>
</feature>
<dbReference type="GO" id="GO:0016705">
    <property type="term" value="F:oxidoreductase activity, acting on paired donors, with incorporation or reduction of molecular oxygen"/>
    <property type="evidence" value="ECO:0007669"/>
    <property type="project" value="UniProtKB-ARBA"/>
</dbReference>
<proteinExistence type="predicted"/>
<accession>A0AAN5ALW0</accession>
<keyword evidence="10" id="KW-0489">Methyltransferase</keyword>